<proteinExistence type="predicted"/>
<accession>A0A8H3IC44</accession>
<sequence length="356" mass="41301">MDVDDSMQVMSFPIQEDIAENLEEVIYLSRLGCVDDALGLYEKTLARYKGKSFPVLAEYLDILLANDRSSEVKTTLESLTISHFHEEEQSLLERILHLAVLKTKTSEIRVRKLAHDWPERWSLVIDTILRLVDRANYNFNEVQYQTLEIELCILAHEYNATPTDWRPYGMIHAEHDYYDCLHLLVRSRRYWEALVLLRIIVSVSDVDTCGHCFKCFFSELEQVVEKETSQVAHLAAGMEFLAYIRRGNVRIPITFQPMVRYCIKNTYKLFEYFFESNNPSDWYGLLADEWKRCRTALHGRKGLLPLTKTQATTALSKEAVNLPARVPNNFYISPLPPGGEVIDFDPFNVGEVPEEY</sequence>
<dbReference type="Proteomes" id="UP000664169">
    <property type="component" value="Unassembled WGS sequence"/>
</dbReference>
<dbReference type="EMBL" id="CAJPDQ010000004">
    <property type="protein sequence ID" value="CAF9908124.1"/>
    <property type="molecule type" value="Genomic_DNA"/>
</dbReference>
<name>A0A8H3IC44_9LECA</name>
<protein>
    <submittedName>
        <fullName evidence="1">Uncharacterized protein</fullName>
    </submittedName>
</protein>
<reference evidence="1" key="1">
    <citation type="submission" date="2021-03" db="EMBL/GenBank/DDBJ databases">
        <authorList>
            <person name="Tagirdzhanova G."/>
        </authorList>
    </citation>
    <scope>NUCLEOTIDE SEQUENCE</scope>
</reference>
<gene>
    <name evidence="1" type="ORF">GOMPHAMPRED_006075</name>
</gene>
<evidence type="ECO:0000313" key="1">
    <source>
        <dbReference type="EMBL" id="CAF9908124.1"/>
    </source>
</evidence>
<keyword evidence="2" id="KW-1185">Reference proteome</keyword>
<dbReference type="AlphaFoldDB" id="A0A8H3IC44"/>
<evidence type="ECO:0000313" key="2">
    <source>
        <dbReference type="Proteomes" id="UP000664169"/>
    </source>
</evidence>
<comment type="caution">
    <text evidence="1">The sequence shown here is derived from an EMBL/GenBank/DDBJ whole genome shotgun (WGS) entry which is preliminary data.</text>
</comment>
<organism evidence="1 2">
    <name type="scientific">Gomphillus americanus</name>
    <dbReference type="NCBI Taxonomy" id="1940652"/>
    <lineage>
        <taxon>Eukaryota</taxon>
        <taxon>Fungi</taxon>
        <taxon>Dikarya</taxon>
        <taxon>Ascomycota</taxon>
        <taxon>Pezizomycotina</taxon>
        <taxon>Lecanoromycetes</taxon>
        <taxon>OSLEUM clade</taxon>
        <taxon>Ostropomycetidae</taxon>
        <taxon>Ostropales</taxon>
        <taxon>Graphidaceae</taxon>
        <taxon>Gomphilloideae</taxon>
        <taxon>Gomphillus</taxon>
    </lineage>
</organism>